<gene>
    <name evidence="2" type="ORF">CC80DRAFT_542547</name>
</gene>
<organism evidence="2 3">
    <name type="scientific">Byssothecium circinans</name>
    <dbReference type="NCBI Taxonomy" id="147558"/>
    <lineage>
        <taxon>Eukaryota</taxon>
        <taxon>Fungi</taxon>
        <taxon>Dikarya</taxon>
        <taxon>Ascomycota</taxon>
        <taxon>Pezizomycotina</taxon>
        <taxon>Dothideomycetes</taxon>
        <taxon>Pleosporomycetidae</taxon>
        <taxon>Pleosporales</taxon>
        <taxon>Massarineae</taxon>
        <taxon>Massarinaceae</taxon>
        <taxon>Byssothecium</taxon>
    </lineage>
</organism>
<dbReference type="EMBL" id="ML976979">
    <property type="protein sequence ID" value="KAF1962228.1"/>
    <property type="molecule type" value="Genomic_DNA"/>
</dbReference>
<accession>A0A6A5UBU6</accession>
<dbReference type="OrthoDB" id="10652070at2759"/>
<evidence type="ECO:0000256" key="1">
    <source>
        <dbReference type="SAM" id="MobiDB-lite"/>
    </source>
</evidence>
<evidence type="ECO:0000313" key="2">
    <source>
        <dbReference type="EMBL" id="KAF1962228.1"/>
    </source>
</evidence>
<reference evidence="2" key="1">
    <citation type="journal article" date="2020" name="Stud. Mycol.">
        <title>101 Dothideomycetes genomes: a test case for predicting lifestyles and emergence of pathogens.</title>
        <authorList>
            <person name="Haridas S."/>
            <person name="Albert R."/>
            <person name="Binder M."/>
            <person name="Bloem J."/>
            <person name="Labutti K."/>
            <person name="Salamov A."/>
            <person name="Andreopoulos B."/>
            <person name="Baker S."/>
            <person name="Barry K."/>
            <person name="Bills G."/>
            <person name="Bluhm B."/>
            <person name="Cannon C."/>
            <person name="Castanera R."/>
            <person name="Culley D."/>
            <person name="Daum C."/>
            <person name="Ezra D."/>
            <person name="Gonzalez J."/>
            <person name="Henrissat B."/>
            <person name="Kuo A."/>
            <person name="Liang C."/>
            <person name="Lipzen A."/>
            <person name="Lutzoni F."/>
            <person name="Magnuson J."/>
            <person name="Mondo S."/>
            <person name="Nolan M."/>
            <person name="Ohm R."/>
            <person name="Pangilinan J."/>
            <person name="Park H.-J."/>
            <person name="Ramirez L."/>
            <person name="Alfaro M."/>
            <person name="Sun H."/>
            <person name="Tritt A."/>
            <person name="Yoshinaga Y."/>
            <person name="Zwiers L.-H."/>
            <person name="Turgeon B."/>
            <person name="Goodwin S."/>
            <person name="Spatafora J."/>
            <person name="Crous P."/>
            <person name="Grigoriev I."/>
        </authorList>
    </citation>
    <scope>NUCLEOTIDE SEQUENCE</scope>
    <source>
        <strain evidence="2">CBS 675.92</strain>
    </source>
</reference>
<keyword evidence="3" id="KW-1185">Reference proteome</keyword>
<feature type="region of interest" description="Disordered" evidence="1">
    <location>
        <begin position="63"/>
        <end position="154"/>
    </location>
</feature>
<evidence type="ECO:0000313" key="3">
    <source>
        <dbReference type="Proteomes" id="UP000800035"/>
    </source>
</evidence>
<dbReference type="Proteomes" id="UP000800035">
    <property type="component" value="Unassembled WGS sequence"/>
</dbReference>
<protein>
    <submittedName>
        <fullName evidence="2">Uncharacterized protein</fullName>
    </submittedName>
</protein>
<sequence length="209" mass="23489">MLKFGKIQCVRASGETPRLATPTSTPHPSEFHRSSQRAAFTAAPAKSSLRPYFEAHLLFQDAYHSPSTSPEPEEAAVRPPPSRTTKRKHEEDDENEGYNSGVPYKRRKRMTMGADAAPPPPTTDDSSLIAATATGNDPRMRYEPIPKTVYPTATPNRIRQRLAIWNLRPKIERRPLSRIGKSRVQRPDSMKIGKYSLRRTATQARRAKG</sequence>
<name>A0A6A5UBU6_9PLEO</name>
<feature type="region of interest" description="Disordered" evidence="1">
    <location>
        <begin position="1"/>
        <end position="45"/>
    </location>
</feature>
<proteinExistence type="predicted"/>
<dbReference type="AlphaFoldDB" id="A0A6A5UBU6"/>